<dbReference type="EMBL" id="VDEP01000109">
    <property type="protein sequence ID" value="KAA1130380.1"/>
    <property type="molecule type" value="Genomic_DNA"/>
</dbReference>
<gene>
    <name evidence="1" type="ORF">PGTUg99_006971</name>
</gene>
<dbReference type="AlphaFoldDB" id="A0A5B0RX61"/>
<evidence type="ECO:0000313" key="2">
    <source>
        <dbReference type="Proteomes" id="UP000325313"/>
    </source>
</evidence>
<dbReference type="Proteomes" id="UP000325313">
    <property type="component" value="Unassembled WGS sequence"/>
</dbReference>
<sequence>MNIHTPAYRSGLKEVAINQDVIQPPHQQSRSGSRPALLSTLFINISSFTHTTFPNRSSNNNRHSAMTNLKTLVLILALLLLPDNSFCKPSLVKDSLDKAKEAECEIAETSHNAGRELAPDKVAATSPIENHANGGAKEGGEADKQIIETESIRNRMEHQHIGSGLEKTKIAASEHDLSTHHEKALENLAQKQADYDSMTKLLDWTNRETRIVFATQIIENAPELHVEKSGIETLKEIDEELTVVANAALSIYGPPKTPPEKSLILKSSSQLSDPSLLDFVKVYKEGIPRLFELLYTPATLPPYYSYVGLASKSCILKMFDYLSKYKMMPADLEDGFRMTMRSPSGLEWIAKEMQGAFLPGSKYAIKFHVPLNEAEFLENHPQLSQLGNLCKELGEKEQNYVLFHSLKLSMTELYDYLFSVQKATSGPIPIQGTWHMNFIEKMEKILLKEFEPKDSHANSVDLDFSEVQLEILNCRKFLVDPAALSHNPEVQHHLMRYSFLILNFMDGKLGRNYVEKLGLKVQEHDSVEYQTAYEFMKSTGEVNVWKNILMDYGWTLATDKLFNPRVNEEDWEEKGAFYWTKFQEAANHYASLSRSLESDPQQAQLLKTNSYIQWYKAAWDSDLAEINRYYEDFRKLVQLERIQAHNIPESYLP</sequence>
<evidence type="ECO:0000313" key="1">
    <source>
        <dbReference type="EMBL" id="KAA1130380.1"/>
    </source>
</evidence>
<protein>
    <submittedName>
        <fullName evidence="1">Uncharacterized protein</fullName>
    </submittedName>
</protein>
<accession>A0A5B0RX61</accession>
<reference evidence="1 2" key="1">
    <citation type="submission" date="2019-05" db="EMBL/GenBank/DDBJ databases">
        <title>Emergence of the Ug99 lineage of the wheat stem rust pathogen through somatic hybridization.</title>
        <authorList>
            <person name="Li F."/>
            <person name="Upadhyaya N.M."/>
            <person name="Sperschneider J."/>
            <person name="Matny O."/>
            <person name="Nguyen-Phuc H."/>
            <person name="Mago R."/>
            <person name="Raley C."/>
            <person name="Miller M.E."/>
            <person name="Silverstein K.A.T."/>
            <person name="Henningsen E."/>
            <person name="Hirsch C.D."/>
            <person name="Visser B."/>
            <person name="Pretorius Z.A."/>
            <person name="Steffenson B.J."/>
            <person name="Schwessinger B."/>
            <person name="Dodds P.N."/>
            <person name="Figueroa M."/>
        </authorList>
    </citation>
    <scope>NUCLEOTIDE SEQUENCE [LARGE SCALE GENOMIC DNA]</scope>
    <source>
        <strain evidence="1 2">Ug99</strain>
    </source>
</reference>
<organism evidence="1 2">
    <name type="scientific">Puccinia graminis f. sp. tritici</name>
    <dbReference type="NCBI Taxonomy" id="56615"/>
    <lineage>
        <taxon>Eukaryota</taxon>
        <taxon>Fungi</taxon>
        <taxon>Dikarya</taxon>
        <taxon>Basidiomycota</taxon>
        <taxon>Pucciniomycotina</taxon>
        <taxon>Pucciniomycetes</taxon>
        <taxon>Pucciniales</taxon>
        <taxon>Pucciniaceae</taxon>
        <taxon>Puccinia</taxon>
    </lineage>
</organism>
<comment type="caution">
    <text evidence="1">The sequence shown here is derived from an EMBL/GenBank/DDBJ whole genome shotgun (WGS) entry which is preliminary data.</text>
</comment>
<name>A0A5B0RX61_PUCGR</name>
<proteinExistence type="predicted"/>